<feature type="compositionally biased region" description="Basic and acidic residues" evidence="1">
    <location>
        <begin position="133"/>
        <end position="143"/>
    </location>
</feature>
<dbReference type="RefSeq" id="WP_094580166.1">
    <property type="nucleotide sequence ID" value="NZ_NHOW01000129.1"/>
</dbReference>
<name>A0A256ITH0_HALEZ</name>
<gene>
    <name evidence="2" type="ORF">DJ83_11190</name>
</gene>
<accession>A0A256ITH0</accession>
<comment type="caution">
    <text evidence="2">The sequence shown here is derived from an EMBL/GenBank/DDBJ whole genome shotgun (WGS) entry which is preliminary data.</text>
</comment>
<reference evidence="2 3" key="1">
    <citation type="journal article" date="2014" name="Front. Microbiol.">
        <title>Population and genomic analysis of the genus Halorubrum.</title>
        <authorList>
            <person name="Fullmer M.S."/>
            <person name="Soucy S.M."/>
            <person name="Swithers K.S."/>
            <person name="Makkay A.M."/>
            <person name="Wheeler R."/>
            <person name="Ventosa A."/>
            <person name="Gogarten J.P."/>
            <person name="Papke R.T."/>
        </authorList>
    </citation>
    <scope>NUCLEOTIDE SEQUENCE [LARGE SCALE GENOMIC DNA]</scope>
    <source>
        <strain evidence="2 3">LD3</strain>
    </source>
</reference>
<feature type="region of interest" description="Disordered" evidence="1">
    <location>
        <begin position="127"/>
        <end position="149"/>
    </location>
</feature>
<proteinExistence type="predicted"/>
<evidence type="ECO:0000313" key="2">
    <source>
        <dbReference type="EMBL" id="OYR59850.1"/>
    </source>
</evidence>
<feature type="compositionally biased region" description="Basic and acidic residues" evidence="1">
    <location>
        <begin position="196"/>
        <end position="218"/>
    </location>
</feature>
<feature type="region of interest" description="Disordered" evidence="1">
    <location>
        <begin position="174"/>
        <end position="230"/>
    </location>
</feature>
<dbReference type="Proteomes" id="UP000216409">
    <property type="component" value="Unassembled WGS sequence"/>
</dbReference>
<sequence>MSTIITREIQGSGPYAYRVEYHADEQDHQWEYLGPVGAVDPEQLTDEETAELRAEGFALARYRDTPSHDLRKREIANEIRDRLDAGALAPTDDRRSSVVELAEDAPAPARQLVEGTAADMRQELDAGAGQEPLTEHERSRIDFGETTIPEARTAKATILEEGVEDWTTVWSEDLNPNNEAREAARREQQAGTVVGDRLDNDEGPDDRTTSIQETRSEAEQQALRYAREGDEDAREYLLEAGWTESEIEQTAAPAA</sequence>
<organism evidence="2 3">
    <name type="scientific">Halorubrum ezzemoulense</name>
    <name type="common">Halorubrum chaoviator</name>
    <dbReference type="NCBI Taxonomy" id="337243"/>
    <lineage>
        <taxon>Archaea</taxon>
        <taxon>Methanobacteriati</taxon>
        <taxon>Methanobacteriota</taxon>
        <taxon>Stenosarchaea group</taxon>
        <taxon>Halobacteria</taxon>
        <taxon>Halobacteriales</taxon>
        <taxon>Haloferacaceae</taxon>
        <taxon>Halorubrum</taxon>
    </lineage>
</organism>
<dbReference type="EMBL" id="NHOW01000129">
    <property type="protein sequence ID" value="OYR59850.1"/>
    <property type="molecule type" value="Genomic_DNA"/>
</dbReference>
<dbReference type="AlphaFoldDB" id="A0A256ITH0"/>
<feature type="region of interest" description="Disordered" evidence="1">
    <location>
        <begin position="85"/>
        <end position="105"/>
    </location>
</feature>
<evidence type="ECO:0000256" key="1">
    <source>
        <dbReference type="SAM" id="MobiDB-lite"/>
    </source>
</evidence>
<evidence type="ECO:0000313" key="3">
    <source>
        <dbReference type="Proteomes" id="UP000216409"/>
    </source>
</evidence>
<feature type="compositionally biased region" description="Basic and acidic residues" evidence="1">
    <location>
        <begin position="179"/>
        <end position="188"/>
    </location>
</feature>
<protein>
    <submittedName>
        <fullName evidence="2">Uncharacterized protein</fullName>
    </submittedName>
</protein>